<dbReference type="Pfam" id="PF25967">
    <property type="entry name" value="RND-MFP_C"/>
    <property type="match status" value="1"/>
</dbReference>
<dbReference type="PANTHER" id="PTHR30469">
    <property type="entry name" value="MULTIDRUG RESISTANCE PROTEIN MDTA"/>
    <property type="match status" value="1"/>
</dbReference>
<evidence type="ECO:0000313" key="7">
    <source>
        <dbReference type="Proteomes" id="UP000002526"/>
    </source>
</evidence>
<sequence length="401" mass="42970">MCGRSPGQEYRGAISRNRNLGKGGPARQRFRSLAMRGRRTTSRQAIALTLMAAASASVLAACDRQVETKESSPRPVRTTTIEKRESLVPLTFTGRIEAEDEVSVAFRISGRLLANDTRLGDRVEAGQLLAQLEPQNELSTLRQAKAALSAAQGQLTQARNHYERQETLLAQGWTTRANFEAATQARQTAQSQVEAAEAQLSSAHDLVSFTELRADAPGKITATGPAAGEVVQAGQMIVRIARQDGRDAIFDVPAQMVRSAPADVQVTVSLTDDPKITARGRIRQIAAQADPVTRTFEVKVGLTDPPAAMRLGATVNGRVETSSGPVIDIPATALTRINRQPAVWIVDPSTNLVSARNVDILRFDQAQVIVSQGLDAGEIIVTAGVQALHPGQKVRVLGAEP</sequence>
<dbReference type="NCBIfam" id="TIGR01730">
    <property type="entry name" value="RND_mfp"/>
    <property type="match status" value="1"/>
</dbReference>
<evidence type="ECO:0000256" key="3">
    <source>
        <dbReference type="SAM" id="MobiDB-lite"/>
    </source>
</evidence>
<evidence type="ECO:0000259" key="4">
    <source>
        <dbReference type="Pfam" id="PF25954"/>
    </source>
</evidence>
<keyword evidence="2" id="KW-0175">Coiled coil</keyword>
<comment type="similarity">
    <text evidence="1">Belongs to the membrane fusion protein (MFP) (TC 8.A.1) family.</text>
</comment>
<dbReference type="PANTHER" id="PTHR30469:SF38">
    <property type="entry name" value="HLYD FAMILY SECRETION PROTEIN"/>
    <property type="match status" value="1"/>
</dbReference>
<reference evidence="7" key="1">
    <citation type="journal article" date="2002" name="DNA Res.">
        <title>Complete genomic sequence of nitrogen-fixing symbiotic bacterium Bradyrhizobium japonicum USDA110.</title>
        <authorList>
            <person name="Kaneko T."/>
            <person name="Nakamura Y."/>
            <person name="Sato S."/>
            <person name="Minamisawa K."/>
            <person name="Uchiumi T."/>
            <person name="Sasamoto S."/>
            <person name="Watanabe A."/>
            <person name="Idesawa K."/>
            <person name="Iriguchi M."/>
            <person name="Kawashima K."/>
            <person name="Kohara M."/>
            <person name="Matsumoto M."/>
            <person name="Shimpo S."/>
            <person name="Tsuruoka H."/>
            <person name="Wada T."/>
            <person name="Yamada M."/>
            <person name="Tabata S."/>
        </authorList>
    </citation>
    <scope>NUCLEOTIDE SEQUENCE [LARGE SCALE GENOMIC DNA]</scope>
    <source>
        <strain evidence="7">JCM 10833 / BCRC 13528 / IAM 13628 / NBRC 14792 / USDA 110</strain>
    </source>
</reference>
<dbReference type="AlphaFoldDB" id="Q89DX4"/>
<feature type="domain" description="CusB-like beta-barrel" evidence="4">
    <location>
        <begin position="250"/>
        <end position="321"/>
    </location>
</feature>
<evidence type="ECO:0000256" key="2">
    <source>
        <dbReference type="SAM" id="Coils"/>
    </source>
</evidence>
<dbReference type="EnsemblBacteria" id="BAC52578">
    <property type="protein sequence ID" value="BAC52578"/>
    <property type="gene ID" value="BAC52578"/>
</dbReference>
<feature type="coiled-coil region" evidence="2">
    <location>
        <begin position="141"/>
        <end position="206"/>
    </location>
</feature>
<feature type="region of interest" description="Disordered" evidence="3">
    <location>
        <begin position="1"/>
        <end position="25"/>
    </location>
</feature>
<protein>
    <submittedName>
        <fullName evidence="6">RND efflux membrane fusion protein</fullName>
    </submittedName>
</protein>
<dbReference type="STRING" id="224911.AAV28_34225"/>
<dbReference type="InParanoid" id="Q89DX4"/>
<gene>
    <name evidence="6" type="ordered locus">bll7313</name>
</gene>
<dbReference type="GO" id="GO:1990281">
    <property type="term" value="C:efflux pump complex"/>
    <property type="evidence" value="ECO:0000318"/>
    <property type="project" value="GO_Central"/>
</dbReference>
<accession>Q89DX4</accession>
<dbReference type="EMBL" id="BA000040">
    <property type="protein sequence ID" value="BAC52578.1"/>
    <property type="molecule type" value="Genomic_DNA"/>
</dbReference>
<dbReference type="GO" id="GO:0015562">
    <property type="term" value="F:efflux transmembrane transporter activity"/>
    <property type="evidence" value="ECO:0000318"/>
    <property type="project" value="GO_Central"/>
</dbReference>
<dbReference type="eggNOG" id="COG0845">
    <property type="taxonomic scope" value="Bacteria"/>
</dbReference>
<keyword evidence="7" id="KW-1185">Reference proteome</keyword>
<proteinExistence type="inferred from homology"/>
<dbReference type="InterPro" id="IPR058627">
    <property type="entry name" value="MdtA-like_C"/>
</dbReference>
<feature type="domain" description="Multidrug resistance protein MdtA-like C-terminal permuted SH3" evidence="5">
    <location>
        <begin position="326"/>
        <end position="386"/>
    </location>
</feature>
<dbReference type="Gene3D" id="2.40.50.100">
    <property type="match status" value="1"/>
</dbReference>
<dbReference type="SUPFAM" id="SSF111369">
    <property type="entry name" value="HlyD-like secretion proteins"/>
    <property type="match status" value="1"/>
</dbReference>
<dbReference type="Pfam" id="PF25954">
    <property type="entry name" value="Beta-barrel_RND_2"/>
    <property type="match status" value="1"/>
</dbReference>
<dbReference type="Gene3D" id="2.40.420.20">
    <property type="match status" value="1"/>
</dbReference>
<dbReference type="KEGG" id="bja:bll7313"/>
<dbReference type="InterPro" id="IPR058792">
    <property type="entry name" value="Beta-barrel_RND_2"/>
</dbReference>
<evidence type="ECO:0000256" key="1">
    <source>
        <dbReference type="ARBA" id="ARBA00009477"/>
    </source>
</evidence>
<dbReference type="Gene3D" id="1.10.287.470">
    <property type="entry name" value="Helix hairpin bin"/>
    <property type="match status" value="1"/>
</dbReference>
<dbReference type="PATRIC" id="fig|224911.5.peg.7510"/>
<evidence type="ECO:0000259" key="5">
    <source>
        <dbReference type="Pfam" id="PF25967"/>
    </source>
</evidence>
<dbReference type="HOGENOM" id="CLU_018816_1_0_5"/>
<dbReference type="OrthoDB" id="9813967at2"/>
<name>Q89DX4_BRADU</name>
<dbReference type="InterPro" id="IPR006143">
    <property type="entry name" value="RND_pump_MFP"/>
</dbReference>
<dbReference type="Gene3D" id="2.40.30.170">
    <property type="match status" value="1"/>
</dbReference>
<evidence type="ECO:0000313" key="6">
    <source>
        <dbReference type="EMBL" id="BAC52578.1"/>
    </source>
</evidence>
<dbReference type="Proteomes" id="UP000002526">
    <property type="component" value="Chromosome"/>
</dbReference>
<organism evidence="6 7">
    <name type="scientific">Bradyrhizobium diazoefficiens (strain JCM 10833 / BCRC 13528 / IAM 13628 / NBRC 14792 / USDA 110)</name>
    <dbReference type="NCBI Taxonomy" id="224911"/>
    <lineage>
        <taxon>Bacteria</taxon>
        <taxon>Pseudomonadati</taxon>
        <taxon>Pseudomonadota</taxon>
        <taxon>Alphaproteobacteria</taxon>
        <taxon>Hyphomicrobiales</taxon>
        <taxon>Nitrobacteraceae</taxon>
        <taxon>Bradyrhizobium</taxon>
    </lineage>
</organism>
<dbReference type="PhylomeDB" id="Q89DX4"/>